<accession>A0AAW1S6K9</accession>
<comment type="caution">
    <text evidence="1">The sequence shown here is derived from an EMBL/GenBank/DDBJ whole genome shotgun (WGS) entry which is preliminary data.</text>
</comment>
<name>A0AAW1S6K9_9CHLO</name>
<proteinExistence type="predicted"/>
<reference evidence="1 2" key="1">
    <citation type="journal article" date="2024" name="Nat. Commun.">
        <title>Phylogenomics reveals the evolutionary origins of lichenization in chlorophyte algae.</title>
        <authorList>
            <person name="Puginier C."/>
            <person name="Libourel C."/>
            <person name="Otte J."/>
            <person name="Skaloud P."/>
            <person name="Haon M."/>
            <person name="Grisel S."/>
            <person name="Petersen M."/>
            <person name="Berrin J.G."/>
            <person name="Delaux P.M."/>
            <person name="Dal Grande F."/>
            <person name="Keller J."/>
        </authorList>
    </citation>
    <scope>NUCLEOTIDE SEQUENCE [LARGE SCALE GENOMIC DNA]</scope>
    <source>
        <strain evidence="1 2">SAG 2145</strain>
    </source>
</reference>
<gene>
    <name evidence="1" type="ORF">WJX74_002295</name>
</gene>
<protein>
    <submittedName>
        <fullName evidence="1">Uncharacterized protein</fullName>
    </submittedName>
</protein>
<dbReference type="EMBL" id="JALJOS010000003">
    <property type="protein sequence ID" value="KAK9841232.1"/>
    <property type="molecule type" value="Genomic_DNA"/>
</dbReference>
<evidence type="ECO:0000313" key="1">
    <source>
        <dbReference type="EMBL" id="KAK9841232.1"/>
    </source>
</evidence>
<sequence length="75" mass="8158">MNVISRVENKSKLKQVSDASGMKQQLTAKAFEKSAGCKEKNAEPSIYVSVDTGAITLKEFDRQLAARLARSIIAS</sequence>
<keyword evidence="2" id="KW-1185">Reference proteome</keyword>
<evidence type="ECO:0000313" key="2">
    <source>
        <dbReference type="Proteomes" id="UP001438707"/>
    </source>
</evidence>
<dbReference type="AlphaFoldDB" id="A0AAW1S6K9"/>
<organism evidence="1 2">
    <name type="scientific">Apatococcus lobatus</name>
    <dbReference type="NCBI Taxonomy" id="904363"/>
    <lineage>
        <taxon>Eukaryota</taxon>
        <taxon>Viridiplantae</taxon>
        <taxon>Chlorophyta</taxon>
        <taxon>core chlorophytes</taxon>
        <taxon>Trebouxiophyceae</taxon>
        <taxon>Chlorellales</taxon>
        <taxon>Chlorellaceae</taxon>
        <taxon>Apatococcus</taxon>
    </lineage>
</organism>
<dbReference type="Proteomes" id="UP001438707">
    <property type="component" value="Unassembled WGS sequence"/>
</dbReference>